<feature type="domain" description="Glycosyl transferase family 1" evidence="1">
    <location>
        <begin position="182"/>
        <end position="341"/>
    </location>
</feature>
<dbReference type="SUPFAM" id="SSF53756">
    <property type="entry name" value="UDP-Glycosyltransferase/glycogen phosphorylase"/>
    <property type="match status" value="1"/>
</dbReference>
<dbReference type="InterPro" id="IPR050194">
    <property type="entry name" value="Glycosyltransferase_grp1"/>
</dbReference>
<accession>A0AAW9R957</accession>
<sequence length="418" mass="46335">MSEPLRVTFCAYDFPNYVGGPNAWLLRLLPQLGSLGIDCSVLFLTLDAENSPTAEALLKSGIPSKAFPFTQTTRKKIQWILGCVAENPPHVFVPNLVIPAYFAAGWVRAAGIPTVGILHSDDSFYHAIVDEFSSKEDFFRVSSLVCVSEYLMQSVRDKASPKTSVHYVPYGVPVPPETASQPDEDLKVIYVGRLEEEQKRISEVTRAFCEMVRQVPGTCAKIYGDGPAKTSIAKILQEEDKLGRVEIMGRVPSDEIQSHISQNHVVVLLSDYEGLPIALLEAMACGLVPVCLNISSGIPQLVKNGETGLLVSDRGKSFVSAIKSIKASRETWQSLSQSARNMIIESYSDKACADHWEAILRKLADECSSTTIVDLHASKKLPLVRREFVREDFRGHHLLFRGLNKVDRVLRKLANHLR</sequence>
<name>A0AAW9R957_9GAMM</name>
<dbReference type="InterPro" id="IPR001296">
    <property type="entry name" value="Glyco_trans_1"/>
</dbReference>
<proteinExistence type="predicted"/>
<organism evidence="2 3">
    <name type="scientific">Elongatibacter sediminis</name>
    <dbReference type="NCBI Taxonomy" id="3119006"/>
    <lineage>
        <taxon>Bacteria</taxon>
        <taxon>Pseudomonadati</taxon>
        <taxon>Pseudomonadota</taxon>
        <taxon>Gammaproteobacteria</taxon>
        <taxon>Chromatiales</taxon>
        <taxon>Wenzhouxiangellaceae</taxon>
        <taxon>Elongatibacter</taxon>
    </lineage>
</organism>
<dbReference type="AlphaFoldDB" id="A0AAW9R957"/>
<keyword evidence="3" id="KW-1185">Reference proteome</keyword>
<dbReference type="RefSeq" id="WP_354695710.1">
    <property type="nucleotide sequence ID" value="NZ_JAZHOG010000007.1"/>
</dbReference>
<evidence type="ECO:0000313" key="2">
    <source>
        <dbReference type="EMBL" id="MEJ8568217.1"/>
    </source>
</evidence>
<comment type="caution">
    <text evidence="2">The sequence shown here is derived from an EMBL/GenBank/DDBJ whole genome shotgun (WGS) entry which is preliminary data.</text>
</comment>
<dbReference type="EC" id="2.4.-.-" evidence="2"/>
<dbReference type="GO" id="GO:0016757">
    <property type="term" value="F:glycosyltransferase activity"/>
    <property type="evidence" value="ECO:0007669"/>
    <property type="project" value="UniProtKB-KW"/>
</dbReference>
<dbReference type="PANTHER" id="PTHR45947">
    <property type="entry name" value="SULFOQUINOVOSYL TRANSFERASE SQD2"/>
    <property type="match status" value="1"/>
</dbReference>
<dbReference type="Proteomes" id="UP001359886">
    <property type="component" value="Unassembled WGS sequence"/>
</dbReference>
<dbReference type="Pfam" id="PF00534">
    <property type="entry name" value="Glycos_transf_1"/>
    <property type="match status" value="1"/>
</dbReference>
<dbReference type="EMBL" id="JAZHOG010000007">
    <property type="protein sequence ID" value="MEJ8568217.1"/>
    <property type="molecule type" value="Genomic_DNA"/>
</dbReference>
<keyword evidence="2" id="KW-0328">Glycosyltransferase</keyword>
<evidence type="ECO:0000259" key="1">
    <source>
        <dbReference type="Pfam" id="PF00534"/>
    </source>
</evidence>
<evidence type="ECO:0000313" key="3">
    <source>
        <dbReference type="Proteomes" id="UP001359886"/>
    </source>
</evidence>
<keyword evidence="2" id="KW-0808">Transferase</keyword>
<protein>
    <submittedName>
        <fullName evidence="2">Glycosyltransferase family 4 protein</fullName>
        <ecNumber evidence="2">2.4.-.-</ecNumber>
    </submittedName>
</protein>
<gene>
    <name evidence="2" type="ORF">V3330_11325</name>
</gene>
<dbReference type="CDD" id="cd03801">
    <property type="entry name" value="GT4_PimA-like"/>
    <property type="match status" value="1"/>
</dbReference>
<dbReference type="PANTHER" id="PTHR45947:SF15">
    <property type="entry name" value="TEICHURONIC ACID BIOSYNTHESIS GLYCOSYLTRANSFERASE TUAC-RELATED"/>
    <property type="match status" value="1"/>
</dbReference>
<reference evidence="2 3" key="1">
    <citation type="submission" date="2024-02" db="EMBL/GenBank/DDBJ databases">
        <title>A novel Wenzhouxiangellaceae bacterium, isolated from coastal sediments.</title>
        <authorList>
            <person name="Du Z.-J."/>
            <person name="Ye Y.-Q."/>
            <person name="Zhang X.-Y."/>
        </authorList>
    </citation>
    <scope>NUCLEOTIDE SEQUENCE [LARGE SCALE GENOMIC DNA]</scope>
    <source>
        <strain evidence="2 3">CH-27</strain>
    </source>
</reference>
<dbReference type="Gene3D" id="3.40.50.2000">
    <property type="entry name" value="Glycogen Phosphorylase B"/>
    <property type="match status" value="2"/>
</dbReference>